<dbReference type="STRING" id="1423818.FC88_GL001133"/>
<evidence type="ECO:0000256" key="4">
    <source>
        <dbReference type="ARBA" id="ARBA00022807"/>
    </source>
</evidence>
<dbReference type="Pfam" id="PF01471">
    <property type="entry name" value="PG_binding_1"/>
    <property type="match status" value="1"/>
</dbReference>
<dbReference type="PANTHER" id="PTHR47359">
    <property type="entry name" value="PEPTIDOGLYCAN DL-ENDOPEPTIDASE CWLO"/>
    <property type="match status" value="1"/>
</dbReference>
<keyword evidence="3" id="KW-0378">Hydrolase</keyword>
<dbReference type="SUPFAM" id="SSF47090">
    <property type="entry name" value="PGBD-like"/>
    <property type="match status" value="1"/>
</dbReference>
<dbReference type="InterPro" id="IPR038765">
    <property type="entry name" value="Papain-like_cys_pep_sf"/>
</dbReference>
<evidence type="ECO:0000256" key="2">
    <source>
        <dbReference type="ARBA" id="ARBA00022670"/>
    </source>
</evidence>
<dbReference type="EMBL" id="CP040736">
    <property type="protein sequence ID" value="QCX25487.1"/>
    <property type="molecule type" value="Genomic_DNA"/>
</dbReference>
<proteinExistence type="inferred from homology"/>
<evidence type="ECO:0000256" key="3">
    <source>
        <dbReference type="ARBA" id="ARBA00022801"/>
    </source>
</evidence>
<dbReference type="Gene3D" id="1.10.101.10">
    <property type="entry name" value="PGBD-like superfamily/PGBD"/>
    <property type="match status" value="1"/>
</dbReference>
<dbReference type="InterPro" id="IPR051794">
    <property type="entry name" value="PG_Endopeptidase_C40"/>
</dbReference>
<reference evidence="8 9" key="1">
    <citation type="submission" date="2019-05" db="EMBL/GenBank/DDBJ databases">
        <title>Genome Sequence of Lactobacillus futsaii Y97, a Potential Probiotic Strain Isolated from the Futsai of Taiwan.</title>
        <authorList>
            <person name="Du X."/>
        </authorList>
    </citation>
    <scope>NUCLEOTIDE SEQUENCE [LARGE SCALE GENOMIC DNA]</scope>
    <source>
        <strain evidence="8 9">Y97</strain>
    </source>
</reference>
<keyword evidence="4" id="KW-0788">Thiol protease</keyword>
<dbReference type="PROSITE" id="PS51935">
    <property type="entry name" value="NLPC_P60"/>
    <property type="match status" value="1"/>
</dbReference>
<evidence type="ECO:0000256" key="5">
    <source>
        <dbReference type="SAM" id="MobiDB-lite"/>
    </source>
</evidence>
<keyword evidence="2" id="KW-0645">Protease</keyword>
<feature type="chain" id="PRO_5022784442" description="NlpC/P60 domain-containing protein" evidence="6">
    <location>
        <begin position="29"/>
        <end position="493"/>
    </location>
</feature>
<dbReference type="Pfam" id="PF00877">
    <property type="entry name" value="NLPC_P60"/>
    <property type="match status" value="1"/>
</dbReference>
<feature type="signal peptide" evidence="6">
    <location>
        <begin position="1"/>
        <end position="28"/>
    </location>
</feature>
<feature type="domain" description="NlpC/P60" evidence="7">
    <location>
        <begin position="356"/>
        <end position="493"/>
    </location>
</feature>
<dbReference type="KEGG" id="lft:FG051_10490"/>
<evidence type="ECO:0000256" key="1">
    <source>
        <dbReference type="ARBA" id="ARBA00007074"/>
    </source>
</evidence>
<comment type="similarity">
    <text evidence="1">Belongs to the peptidase C40 family.</text>
</comment>
<accession>A0A5B7T0D3</accession>
<dbReference type="InterPro" id="IPR002477">
    <property type="entry name" value="Peptidoglycan-bd-like"/>
</dbReference>
<dbReference type="GO" id="GO:0008234">
    <property type="term" value="F:cysteine-type peptidase activity"/>
    <property type="evidence" value="ECO:0007669"/>
    <property type="project" value="UniProtKB-KW"/>
</dbReference>
<dbReference type="InterPro" id="IPR024968">
    <property type="entry name" value="SlpA_C_lactobacillus"/>
</dbReference>
<organism evidence="8 9">
    <name type="scientific">Companilactobacillus futsaii</name>
    <dbReference type="NCBI Taxonomy" id="938155"/>
    <lineage>
        <taxon>Bacteria</taxon>
        <taxon>Bacillati</taxon>
        <taxon>Bacillota</taxon>
        <taxon>Bacilli</taxon>
        <taxon>Lactobacillales</taxon>
        <taxon>Lactobacillaceae</taxon>
        <taxon>Companilactobacillus</taxon>
    </lineage>
</organism>
<gene>
    <name evidence="8" type="ORF">FG051_10490</name>
</gene>
<dbReference type="SUPFAM" id="SSF54001">
    <property type="entry name" value="Cysteine proteinases"/>
    <property type="match status" value="1"/>
</dbReference>
<dbReference type="Proteomes" id="UP000310673">
    <property type="component" value="Chromosome"/>
</dbReference>
<protein>
    <recommendedName>
        <fullName evidence="7">NlpC/P60 domain-containing protein</fullName>
    </recommendedName>
</protein>
<dbReference type="InterPro" id="IPR036365">
    <property type="entry name" value="PGBD-like_sf"/>
</dbReference>
<name>A0A5B7T0D3_9LACO</name>
<evidence type="ECO:0000259" key="7">
    <source>
        <dbReference type="PROSITE" id="PS51935"/>
    </source>
</evidence>
<feature type="compositionally biased region" description="Low complexity" evidence="5">
    <location>
        <begin position="63"/>
        <end position="88"/>
    </location>
</feature>
<dbReference type="AlphaFoldDB" id="A0A5B7T0D3"/>
<feature type="compositionally biased region" description="Polar residues" evidence="5">
    <location>
        <begin position="45"/>
        <end position="62"/>
    </location>
</feature>
<dbReference type="Gene3D" id="3.90.1720.10">
    <property type="entry name" value="endopeptidase domain like (from Nostoc punctiforme)"/>
    <property type="match status" value="1"/>
</dbReference>
<evidence type="ECO:0000256" key="6">
    <source>
        <dbReference type="SAM" id="SignalP"/>
    </source>
</evidence>
<dbReference type="RefSeq" id="WP_057812601.1">
    <property type="nucleotide sequence ID" value="NZ_CP040736.1"/>
</dbReference>
<dbReference type="InterPro" id="IPR036366">
    <property type="entry name" value="PGBDSf"/>
</dbReference>
<keyword evidence="6" id="KW-0732">Signal</keyword>
<dbReference type="Pfam" id="PF03217">
    <property type="entry name" value="SlpA"/>
    <property type="match status" value="1"/>
</dbReference>
<dbReference type="PANTHER" id="PTHR47359:SF3">
    <property type="entry name" value="NLP_P60 DOMAIN-CONTAINING PROTEIN-RELATED"/>
    <property type="match status" value="1"/>
</dbReference>
<dbReference type="GO" id="GO:0006508">
    <property type="term" value="P:proteolysis"/>
    <property type="evidence" value="ECO:0007669"/>
    <property type="project" value="UniProtKB-KW"/>
</dbReference>
<feature type="region of interest" description="Disordered" evidence="5">
    <location>
        <begin position="45"/>
        <end position="88"/>
    </location>
</feature>
<evidence type="ECO:0000313" key="9">
    <source>
        <dbReference type="Proteomes" id="UP000310673"/>
    </source>
</evidence>
<sequence length="493" mass="54379">MNKKSKMFFVCSFALAMLAVTTQQNVKADTTTDTPVENVQQPVAQATQEVTTQASTQETSPEATQAADQNQTVNQTQTTDQTQTPVVNDAVTEDAQPAAKTTTQADSTTSNITQIKGVVTTGDQITYLYTQDGQKLTNRALGPNTPWYTDQRMAYNGGTYYRVATNEFADGQNVTLSYGSAADGIVRVQPYGAVNYRRNDTGFARSGQPNFKGNSVWKYNRTDNANGKTFYQIATNVWINSDDATTTPAYQNPNGWLQIHDEQIKPVGNVGYPLYNGVEGIKTWLVRKYFGYSNAHTIYDGNVANSVRSLQSRNGLPVTGIVDLNTWKAMGFTETSWYGIDSYVAPLRTNITSSRSDHIEAMINEAYRYLGQPWISGASSSPDYGVDCSGLVTQALYASGIDSAPISSIQHAQPGNEWNCQMYWNDVRIPHVNFNQRQRGDLIFFTDPSSGMLWHVGILLDPSTMIESWPYAVQVHSIYSGRGNIAGVKRVFA</sequence>
<dbReference type="InterPro" id="IPR000064">
    <property type="entry name" value="NLP_P60_dom"/>
</dbReference>
<evidence type="ECO:0000313" key="8">
    <source>
        <dbReference type="EMBL" id="QCX25487.1"/>
    </source>
</evidence>